<gene>
    <name evidence="5" type="ORF">M153_10430001187</name>
</gene>
<dbReference type="InterPro" id="IPR024826">
    <property type="entry name" value="DNA_pol_delta/II_ssu"/>
</dbReference>
<dbReference type="InterPro" id="IPR040663">
    <property type="entry name" value="DNA_pol_D_N"/>
</dbReference>
<comment type="similarity">
    <text evidence="1">Belongs to the DNA polymerase delta/II small subunit family.</text>
</comment>
<dbReference type="InterPro" id="IPR007185">
    <property type="entry name" value="DNA_pol_a/d/e_bsu"/>
</dbReference>
<dbReference type="GO" id="GO:0006271">
    <property type="term" value="P:DNA strand elongation involved in DNA replication"/>
    <property type="evidence" value="ECO:0007669"/>
    <property type="project" value="TreeGrafter"/>
</dbReference>
<evidence type="ECO:0000256" key="2">
    <source>
        <dbReference type="ARBA" id="ARBA00022705"/>
    </source>
</evidence>
<dbReference type="Pfam" id="PF18018">
    <property type="entry name" value="DNA_pol_D_N"/>
    <property type="match status" value="1"/>
</dbReference>
<evidence type="ECO:0000313" key="5">
    <source>
        <dbReference type="EMBL" id="KRH93338.1"/>
    </source>
</evidence>
<feature type="domain" description="DNA polymerase delta subunit OB-fold" evidence="4">
    <location>
        <begin position="11"/>
        <end position="132"/>
    </location>
</feature>
<dbReference type="OrthoDB" id="2190112at2759"/>
<dbReference type="Pfam" id="PF04042">
    <property type="entry name" value="DNA_pol_E_B"/>
    <property type="match status" value="1"/>
</dbReference>
<evidence type="ECO:0000259" key="4">
    <source>
        <dbReference type="Pfam" id="PF18018"/>
    </source>
</evidence>
<accession>A0A0R0LVP9</accession>
<organism evidence="5 6">
    <name type="scientific">Pseudoloma neurophilia</name>
    <dbReference type="NCBI Taxonomy" id="146866"/>
    <lineage>
        <taxon>Eukaryota</taxon>
        <taxon>Fungi</taxon>
        <taxon>Fungi incertae sedis</taxon>
        <taxon>Microsporidia</taxon>
        <taxon>Pseudoloma</taxon>
    </lineage>
</organism>
<sequence>MANEELFTNNQYNLTYIGRLSKLLPLIDLKKIIKDDSVKVLSGLGQLEETDLFFAIKGVFLIVCKNKETIFDECSLIPKPIVIKPYGEFSYFIEDHSARIQVYLKDDFDMEKLPISGQILGFTLHQDRRKIFITDFTYPIPLNMSQNTPLTLQKSTSESQPNNKICFIASPEIKDQTETLKLLLSKLMEEKTVTDLVLIGKFGLNNSRTQIENLIDLLKSLNVKHHIIPNIGDPTNGLFPLTPINKRIFNLDATFHSNPAHFTIGQSFQFVPEQSIESIKLYYDRRSTNKILKNILDGRITCPTAPDTLGCLPSKDERFFIDQPIDHIFTISDELTLENTEDAMMQTLSLDDNKNSGINIFTLPRFSQTQKIVFYDCETREFESYQLEFE</sequence>
<keyword evidence="2" id="KW-0235">DNA replication</keyword>
<dbReference type="GO" id="GO:0043625">
    <property type="term" value="C:delta DNA polymerase complex"/>
    <property type="evidence" value="ECO:0007669"/>
    <property type="project" value="TreeGrafter"/>
</dbReference>
<proteinExistence type="inferred from homology"/>
<dbReference type="Proteomes" id="UP000051530">
    <property type="component" value="Unassembled WGS sequence"/>
</dbReference>
<dbReference type="GO" id="GO:0003677">
    <property type="term" value="F:DNA binding"/>
    <property type="evidence" value="ECO:0007669"/>
    <property type="project" value="InterPro"/>
</dbReference>
<feature type="domain" description="DNA polymerase alpha/delta/epsilon subunit B" evidence="3">
    <location>
        <begin position="214"/>
        <end position="334"/>
    </location>
</feature>
<keyword evidence="6" id="KW-1185">Reference proteome</keyword>
<dbReference type="PANTHER" id="PTHR10416">
    <property type="entry name" value="DNA POLYMERASE DELTA SUBUNIT 2"/>
    <property type="match status" value="1"/>
</dbReference>
<evidence type="ECO:0000313" key="6">
    <source>
        <dbReference type="Proteomes" id="UP000051530"/>
    </source>
</evidence>
<evidence type="ECO:0000259" key="3">
    <source>
        <dbReference type="Pfam" id="PF04042"/>
    </source>
</evidence>
<name>A0A0R0LVP9_9MICR</name>
<protein>
    <submittedName>
        <fullName evidence="5">DNA polymerase delta, regulatory subunit 55</fullName>
    </submittedName>
</protein>
<dbReference type="PANTHER" id="PTHR10416:SF0">
    <property type="entry name" value="DNA POLYMERASE DELTA SUBUNIT 2"/>
    <property type="match status" value="1"/>
</dbReference>
<dbReference type="Gene3D" id="3.60.21.50">
    <property type="match status" value="1"/>
</dbReference>
<dbReference type="VEuPathDB" id="MicrosporidiaDB:M153_10430001187"/>
<reference evidence="5 6" key="1">
    <citation type="submission" date="2015-07" db="EMBL/GenBank/DDBJ databases">
        <title>The genome of Pseudoloma neurophilia, a relevant intracellular parasite of the zebrafish.</title>
        <authorList>
            <person name="Ndikumana S."/>
            <person name="Pelin A."/>
            <person name="Sanders J."/>
            <person name="Corradi N."/>
        </authorList>
    </citation>
    <scope>NUCLEOTIDE SEQUENCE [LARGE SCALE GENOMIC DNA]</scope>
    <source>
        <strain evidence="5 6">MK1</strain>
    </source>
</reference>
<dbReference type="EMBL" id="LGUB01000378">
    <property type="protein sequence ID" value="KRH93338.1"/>
    <property type="molecule type" value="Genomic_DNA"/>
</dbReference>
<dbReference type="AlphaFoldDB" id="A0A0R0LVP9"/>
<evidence type="ECO:0000256" key="1">
    <source>
        <dbReference type="ARBA" id="ARBA00006035"/>
    </source>
</evidence>
<comment type="caution">
    <text evidence="5">The sequence shown here is derived from an EMBL/GenBank/DDBJ whole genome shotgun (WGS) entry which is preliminary data.</text>
</comment>